<dbReference type="RefSeq" id="WP_007175312.1">
    <property type="nucleotide sequence ID" value="NZ_GG704784.1"/>
</dbReference>
<dbReference type="AlphaFoldDB" id="D1PT23"/>
<dbReference type="InterPro" id="IPR002560">
    <property type="entry name" value="Transposase_DDE"/>
</dbReference>
<dbReference type="Pfam" id="PF01610">
    <property type="entry name" value="DDE_Tnp_ISL3"/>
    <property type="match status" value="1"/>
</dbReference>
<reference evidence="2 3" key="1">
    <citation type="submission" date="2009-10" db="EMBL/GenBank/DDBJ databases">
        <authorList>
            <person name="Qin X."/>
            <person name="Bachman B."/>
            <person name="Battles P."/>
            <person name="Bell A."/>
            <person name="Bess C."/>
            <person name="Bickham C."/>
            <person name="Chaboub L."/>
            <person name="Chen D."/>
            <person name="Coyle M."/>
            <person name="Deiros D.R."/>
            <person name="Dinh H."/>
            <person name="Forbes L."/>
            <person name="Fowler G."/>
            <person name="Francisco L."/>
            <person name="Fu Q."/>
            <person name="Gubbala S."/>
            <person name="Hale W."/>
            <person name="Han Y."/>
            <person name="Hemphill L."/>
            <person name="Highlander S.K."/>
            <person name="Hirani K."/>
            <person name="Hogues M."/>
            <person name="Jackson L."/>
            <person name="Jakkamsetti A."/>
            <person name="Javaid M."/>
            <person name="Jiang H."/>
            <person name="Korchina V."/>
            <person name="Kovar C."/>
            <person name="Lara F."/>
            <person name="Lee S."/>
            <person name="Mata R."/>
            <person name="Mathew T."/>
            <person name="Moen C."/>
            <person name="Morales K."/>
            <person name="Munidasa M."/>
            <person name="Nazareth L."/>
            <person name="Ngo R."/>
            <person name="Nguyen L."/>
            <person name="Okwuonu G."/>
            <person name="Ongeri F."/>
            <person name="Patil S."/>
            <person name="Petrosino J."/>
            <person name="Pham C."/>
            <person name="Pham P."/>
            <person name="Pu L.-L."/>
            <person name="Puazo M."/>
            <person name="Raj R."/>
            <person name="Reid J."/>
            <person name="Rouhana J."/>
            <person name="Saada N."/>
            <person name="Shang Y."/>
            <person name="Simmons D."/>
            <person name="Thornton R."/>
            <person name="Warren J."/>
            <person name="Weissenberger G."/>
            <person name="Zhang J."/>
            <person name="Zhang L."/>
            <person name="Zhou C."/>
            <person name="Zhu D."/>
            <person name="Muzny D."/>
            <person name="Worley K."/>
            <person name="Gibbs R."/>
        </authorList>
    </citation>
    <scope>NUCLEOTIDE SEQUENCE [LARGE SCALE GENOMIC DNA]</scope>
    <source>
        <strain evidence="2 3">DSM 17361</strain>
    </source>
</reference>
<dbReference type="EMBL" id="ACKS01000009">
    <property type="protein sequence ID" value="EFA45517.1"/>
    <property type="molecule type" value="Genomic_DNA"/>
</dbReference>
<comment type="caution">
    <text evidence="2">The sequence shown here is derived from an EMBL/GenBank/DDBJ whole genome shotgun (WGS) entry which is preliminary data.</text>
</comment>
<dbReference type="Proteomes" id="UP000003160">
    <property type="component" value="Unassembled WGS sequence"/>
</dbReference>
<dbReference type="PANTHER" id="PTHR33498">
    <property type="entry name" value="TRANSPOSASE FOR INSERTION SEQUENCE ELEMENT IS1557"/>
    <property type="match status" value="1"/>
</dbReference>
<evidence type="ECO:0000259" key="1">
    <source>
        <dbReference type="Pfam" id="PF01610"/>
    </source>
</evidence>
<accession>D1PT23</accession>
<evidence type="ECO:0000313" key="3">
    <source>
        <dbReference type="Proteomes" id="UP000003160"/>
    </source>
</evidence>
<feature type="domain" description="Transposase IS204/IS1001/IS1096/IS1165 DDE" evidence="1">
    <location>
        <begin position="2"/>
        <end position="156"/>
    </location>
</feature>
<dbReference type="HOGENOM" id="CLU_041900_10_1_10"/>
<dbReference type="eggNOG" id="COG3464">
    <property type="taxonomic scope" value="Bacteria"/>
</dbReference>
<organism evidence="2 3">
    <name type="scientific">Hallella bergensis DSM 17361</name>
    <dbReference type="NCBI Taxonomy" id="585502"/>
    <lineage>
        <taxon>Bacteria</taxon>
        <taxon>Pseudomonadati</taxon>
        <taxon>Bacteroidota</taxon>
        <taxon>Bacteroidia</taxon>
        <taxon>Bacteroidales</taxon>
        <taxon>Prevotellaceae</taxon>
        <taxon>Hallella</taxon>
    </lineage>
</organism>
<dbReference type="InterPro" id="IPR047951">
    <property type="entry name" value="Transpos_ISL3"/>
</dbReference>
<keyword evidence="3" id="KW-1185">Reference proteome</keyword>
<name>D1PT23_9BACT</name>
<gene>
    <name evidence="2" type="ORF">HMPREF0645_0108</name>
</gene>
<dbReference type="PANTHER" id="PTHR33498:SF1">
    <property type="entry name" value="TRANSPOSASE FOR INSERTION SEQUENCE ELEMENT IS1557"/>
    <property type="match status" value="1"/>
</dbReference>
<evidence type="ECO:0000313" key="2">
    <source>
        <dbReference type="EMBL" id="EFA45517.1"/>
    </source>
</evidence>
<protein>
    <recommendedName>
        <fullName evidence="1">Transposase IS204/IS1001/IS1096/IS1165 DDE domain-containing protein</fullName>
    </recommendedName>
</protein>
<proteinExistence type="predicted"/>
<sequence>MVELVNEAVNQVRRSVWNQEKNMEKRKLIKGTRWMLLSKSLDKFDEASRRRFTNILTTNDPPLFKAYYLKEDIAQIWMQNNKVEAEEQLRYWCDRAIESKLPAMVKVANTLLAKRTGILAWYDCKVTNAILEGTNNKVKLIKRKGYGYRDDEYFKLLLLGMKDETVKTELN</sequence>